<keyword evidence="11" id="KW-1071">Ligand-gated ion channel</keyword>
<feature type="domain" description="Neurotransmitter-gated ion-channel transmembrane" evidence="16">
    <location>
        <begin position="242"/>
        <end position="452"/>
    </location>
</feature>
<dbReference type="Gene3D" id="1.20.58.390">
    <property type="entry name" value="Neurotransmitter-gated ion-channel transmembrane domain"/>
    <property type="match status" value="1"/>
</dbReference>
<feature type="signal peptide" evidence="14">
    <location>
        <begin position="1"/>
        <end position="20"/>
    </location>
</feature>
<evidence type="ECO:0000256" key="14">
    <source>
        <dbReference type="RuleBase" id="RU000687"/>
    </source>
</evidence>
<organism evidence="17 18">
    <name type="scientific">Mizuhopecten yessoensis</name>
    <name type="common">Japanese scallop</name>
    <name type="synonym">Patinopecten yessoensis</name>
    <dbReference type="NCBI Taxonomy" id="6573"/>
    <lineage>
        <taxon>Eukaryota</taxon>
        <taxon>Metazoa</taxon>
        <taxon>Spiralia</taxon>
        <taxon>Lophotrochozoa</taxon>
        <taxon>Mollusca</taxon>
        <taxon>Bivalvia</taxon>
        <taxon>Autobranchia</taxon>
        <taxon>Pteriomorphia</taxon>
        <taxon>Pectinida</taxon>
        <taxon>Pectinoidea</taxon>
        <taxon>Pectinidae</taxon>
        <taxon>Mizuhopecten</taxon>
    </lineage>
</organism>
<proteinExistence type="inferred from homology"/>
<dbReference type="GO" id="GO:0045211">
    <property type="term" value="C:postsynaptic membrane"/>
    <property type="evidence" value="ECO:0007669"/>
    <property type="project" value="InterPro"/>
</dbReference>
<dbReference type="STRING" id="6573.A0A210PZB1"/>
<dbReference type="GO" id="GO:0004888">
    <property type="term" value="F:transmembrane signaling receptor activity"/>
    <property type="evidence" value="ECO:0007669"/>
    <property type="project" value="InterPro"/>
</dbReference>
<feature type="transmembrane region" description="Helical" evidence="14">
    <location>
        <begin position="448"/>
        <end position="468"/>
    </location>
</feature>
<dbReference type="PRINTS" id="PR00254">
    <property type="entry name" value="NICOTINICR"/>
</dbReference>
<keyword evidence="6 14" id="KW-0406">Ion transport</keyword>
<dbReference type="InterPro" id="IPR006202">
    <property type="entry name" value="Neur_chan_lig-bd"/>
</dbReference>
<dbReference type="Proteomes" id="UP000242188">
    <property type="component" value="Unassembled WGS sequence"/>
</dbReference>
<keyword evidence="2" id="KW-1003">Cell membrane</keyword>
<keyword evidence="12 14" id="KW-0407">Ion channel</keyword>
<keyword evidence="10" id="KW-0325">Glycoprotein</keyword>
<dbReference type="CDD" id="cd18989">
    <property type="entry name" value="LGIC_ECD_cation"/>
    <property type="match status" value="1"/>
</dbReference>
<keyword evidence="3 14" id="KW-0812">Transmembrane</keyword>
<evidence type="ECO:0000313" key="18">
    <source>
        <dbReference type="Proteomes" id="UP000242188"/>
    </source>
</evidence>
<gene>
    <name evidence="17" type="ORF">KP79_PYT14039</name>
</gene>
<evidence type="ECO:0000256" key="3">
    <source>
        <dbReference type="ARBA" id="ARBA00022692"/>
    </source>
</evidence>
<dbReference type="CDD" id="cd19051">
    <property type="entry name" value="LGIC_TM_cation"/>
    <property type="match status" value="1"/>
</dbReference>
<dbReference type="PRINTS" id="PR00252">
    <property type="entry name" value="NRIONCHANNEL"/>
</dbReference>
<feature type="domain" description="Neurotransmitter-gated ion-channel ligand-binding" evidence="15">
    <location>
        <begin position="28"/>
        <end position="234"/>
    </location>
</feature>
<evidence type="ECO:0000256" key="13">
    <source>
        <dbReference type="ARBA" id="ARBA00034099"/>
    </source>
</evidence>
<dbReference type="InterPro" id="IPR036734">
    <property type="entry name" value="Neur_chan_lig-bd_sf"/>
</dbReference>
<evidence type="ECO:0000256" key="9">
    <source>
        <dbReference type="ARBA" id="ARBA00023170"/>
    </source>
</evidence>
<sequence>MLVLKSGLWLFMLGLQSVGAKKRSNGTEQDLLKILFDNYNRHARPVNNPGMHTTVYISAILNTILDVDERGQSLTIRAWFNITWLDEFLVWNTSRFSNIPSVMVDPDMVWLPDLCIYNSHAHHNEIMSDKTRVLLHSDGQVTWAPGGVYTISCPIRVHRFPFDHQHCSIQVSKLYTRSTKQIEKTKSNVVQIFPMNYHANTEWRIRNTKAYCHERSHHHDYSDDCWFFITIERRAQYYVIHLVIPTFILSCLIGFSFLIPHTSGEKLSVVVTLFLSFSLIIEQIDHHLPVTSLEFCYFAILTKCQYFTGSVQTCATISIVHLSAMKMDGTNKTIYRVLKWIVYLEMIPRRSRISDKSGPDGKKSQMSRKQTELALKILGEQVKPYVPDDSGPDVTQSKMSRKQNDIALKLLEEKVKSLGKNGKEKDDHFLGNDVTWDNIACSINSICFYLSVLYNTFAFLFIILLYCYSN</sequence>
<keyword evidence="5" id="KW-0770">Synapse</keyword>
<evidence type="ECO:0000256" key="8">
    <source>
        <dbReference type="ARBA" id="ARBA00023157"/>
    </source>
</evidence>
<comment type="similarity">
    <text evidence="14">Belongs to the ligand-gated ion channel (TC 1.A.9) family.</text>
</comment>
<keyword evidence="1 14" id="KW-0813">Transport</keyword>
<evidence type="ECO:0000256" key="11">
    <source>
        <dbReference type="ARBA" id="ARBA00023286"/>
    </source>
</evidence>
<protein>
    <submittedName>
        <fullName evidence="17">Neuronal acetylcholine receptor subunit alpha-6</fullName>
    </submittedName>
</protein>
<dbReference type="EMBL" id="NEDP02005354">
    <property type="protein sequence ID" value="OWF41812.1"/>
    <property type="molecule type" value="Genomic_DNA"/>
</dbReference>
<dbReference type="SUPFAM" id="SSF90112">
    <property type="entry name" value="Neurotransmitter-gated ion-channel transmembrane pore"/>
    <property type="match status" value="1"/>
</dbReference>
<evidence type="ECO:0000256" key="12">
    <source>
        <dbReference type="ARBA" id="ARBA00023303"/>
    </source>
</evidence>
<dbReference type="InterPro" id="IPR006029">
    <property type="entry name" value="Neurotrans-gated_channel_TM"/>
</dbReference>
<comment type="subcellular location">
    <subcellularLocation>
        <location evidence="13">Synaptic cell membrane</location>
        <topology evidence="13">Multi-pass membrane protein</topology>
    </subcellularLocation>
</comment>
<dbReference type="GO" id="GO:0022848">
    <property type="term" value="F:acetylcholine-gated monoatomic cation-selective channel activity"/>
    <property type="evidence" value="ECO:0007669"/>
    <property type="project" value="InterPro"/>
</dbReference>
<keyword evidence="14" id="KW-0732">Signal</keyword>
<dbReference type="InterPro" id="IPR036719">
    <property type="entry name" value="Neuro-gated_channel_TM_sf"/>
</dbReference>
<comment type="caution">
    <text evidence="17">The sequence shown here is derived from an EMBL/GenBank/DDBJ whole genome shotgun (WGS) entry which is preliminary data.</text>
</comment>
<dbReference type="SUPFAM" id="SSF63712">
    <property type="entry name" value="Nicotinic receptor ligand binding domain-like"/>
    <property type="match status" value="1"/>
</dbReference>
<dbReference type="PANTHER" id="PTHR18945">
    <property type="entry name" value="NEUROTRANSMITTER GATED ION CHANNEL"/>
    <property type="match status" value="1"/>
</dbReference>
<evidence type="ECO:0000256" key="4">
    <source>
        <dbReference type="ARBA" id="ARBA00022989"/>
    </source>
</evidence>
<dbReference type="InterPro" id="IPR006201">
    <property type="entry name" value="Neur_channel"/>
</dbReference>
<evidence type="ECO:0000313" key="17">
    <source>
        <dbReference type="EMBL" id="OWF41812.1"/>
    </source>
</evidence>
<evidence type="ECO:0000256" key="6">
    <source>
        <dbReference type="ARBA" id="ARBA00023065"/>
    </source>
</evidence>
<keyword evidence="4 14" id="KW-1133">Transmembrane helix</keyword>
<accession>A0A210PZB1</accession>
<dbReference type="Pfam" id="PF02932">
    <property type="entry name" value="Neur_chan_memb"/>
    <property type="match status" value="1"/>
</dbReference>
<dbReference type="InterPro" id="IPR018000">
    <property type="entry name" value="Neurotransmitter_ion_chnl_CS"/>
</dbReference>
<evidence type="ECO:0000256" key="5">
    <source>
        <dbReference type="ARBA" id="ARBA00023018"/>
    </source>
</evidence>
<dbReference type="FunFam" id="2.70.170.10:FF:000028">
    <property type="entry name" value="AcetylCholine Receptor"/>
    <property type="match status" value="1"/>
</dbReference>
<dbReference type="Gene3D" id="2.70.170.10">
    <property type="entry name" value="Neurotransmitter-gated ion-channel ligand-binding domain"/>
    <property type="match status" value="1"/>
</dbReference>
<keyword evidence="8" id="KW-1015">Disulfide bond</keyword>
<dbReference type="InterPro" id="IPR002394">
    <property type="entry name" value="Nicotinic_acetylcholine_rcpt"/>
</dbReference>
<dbReference type="PROSITE" id="PS00236">
    <property type="entry name" value="NEUROTR_ION_CHANNEL"/>
    <property type="match status" value="1"/>
</dbReference>
<evidence type="ECO:0000256" key="2">
    <source>
        <dbReference type="ARBA" id="ARBA00022475"/>
    </source>
</evidence>
<reference evidence="17 18" key="1">
    <citation type="journal article" date="2017" name="Nat. Ecol. Evol.">
        <title>Scallop genome provides insights into evolution of bilaterian karyotype and development.</title>
        <authorList>
            <person name="Wang S."/>
            <person name="Zhang J."/>
            <person name="Jiao W."/>
            <person name="Li J."/>
            <person name="Xun X."/>
            <person name="Sun Y."/>
            <person name="Guo X."/>
            <person name="Huan P."/>
            <person name="Dong B."/>
            <person name="Zhang L."/>
            <person name="Hu X."/>
            <person name="Sun X."/>
            <person name="Wang J."/>
            <person name="Zhao C."/>
            <person name="Wang Y."/>
            <person name="Wang D."/>
            <person name="Huang X."/>
            <person name="Wang R."/>
            <person name="Lv J."/>
            <person name="Li Y."/>
            <person name="Zhang Z."/>
            <person name="Liu B."/>
            <person name="Lu W."/>
            <person name="Hui Y."/>
            <person name="Liang J."/>
            <person name="Zhou Z."/>
            <person name="Hou R."/>
            <person name="Li X."/>
            <person name="Liu Y."/>
            <person name="Li H."/>
            <person name="Ning X."/>
            <person name="Lin Y."/>
            <person name="Zhao L."/>
            <person name="Xing Q."/>
            <person name="Dou J."/>
            <person name="Li Y."/>
            <person name="Mao J."/>
            <person name="Guo H."/>
            <person name="Dou H."/>
            <person name="Li T."/>
            <person name="Mu C."/>
            <person name="Jiang W."/>
            <person name="Fu Q."/>
            <person name="Fu X."/>
            <person name="Miao Y."/>
            <person name="Liu J."/>
            <person name="Yu Q."/>
            <person name="Li R."/>
            <person name="Liao H."/>
            <person name="Li X."/>
            <person name="Kong Y."/>
            <person name="Jiang Z."/>
            <person name="Chourrout D."/>
            <person name="Li R."/>
            <person name="Bao Z."/>
        </authorList>
    </citation>
    <scope>NUCLEOTIDE SEQUENCE [LARGE SCALE GENOMIC DNA]</scope>
    <source>
        <strain evidence="17 18">PY_sf001</strain>
    </source>
</reference>
<evidence type="ECO:0000259" key="15">
    <source>
        <dbReference type="Pfam" id="PF02931"/>
    </source>
</evidence>
<name>A0A210PZB1_MIZYE</name>
<feature type="transmembrane region" description="Helical" evidence="14">
    <location>
        <begin position="237"/>
        <end position="260"/>
    </location>
</feature>
<dbReference type="InterPro" id="IPR038050">
    <property type="entry name" value="Neuro_actylchol_rec"/>
</dbReference>
<evidence type="ECO:0000259" key="16">
    <source>
        <dbReference type="Pfam" id="PF02932"/>
    </source>
</evidence>
<evidence type="ECO:0000256" key="7">
    <source>
        <dbReference type="ARBA" id="ARBA00023136"/>
    </source>
</evidence>
<dbReference type="AlphaFoldDB" id="A0A210PZB1"/>
<dbReference type="OrthoDB" id="6142676at2759"/>
<keyword evidence="18" id="KW-1185">Reference proteome</keyword>
<comment type="caution">
    <text evidence="14">Lacks conserved residue(s) required for the propagation of feature annotation.</text>
</comment>
<keyword evidence="9 17" id="KW-0675">Receptor</keyword>
<dbReference type="Pfam" id="PF02931">
    <property type="entry name" value="Neur_chan_LBD"/>
    <property type="match status" value="1"/>
</dbReference>
<keyword evidence="7 14" id="KW-0472">Membrane</keyword>
<evidence type="ECO:0000256" key="10">
    <source>
        <dbReference type="ARBA" id="ARBA00023180"/>
    </source>
</evidence>
<evidence type="ECO:0000256" key="1">
    <source>
        <dbReference type="ARBA" id="ARBA00022448"/>
    </source>
</evidence>
<feature type="chain" id="PRO_5022255286" evidence="14">
    <location>
        <begin position="21"/>
        <end position="470"/>
    </location>
</feature>